<reference evidence="3 4" key="1">
    <citation type="journal article" date="2018" name="J. Microbiol.">
        <title>Baekduia soli gen. nov., sp. nov., a novel bacterium isolated from the soil of Baekdu Mountain and proposal of a novel family name, Baekduiaceae fam. nov.</title>
        <authorList>
            <person name="An D.S."/>
            <person name="Siddiqi M.Z."/>
            <person name="Kim K.H."/>
            <person name="Yu H.S."/>
            <person name="Im W.T."/>
        </authorList>
    </citation>
    <scope>NUCLEOTIDE SEQUENCE [LARGE SCALE GENOMIC DNA]</scope>
    <source>
        <strain evidence="3 4">BR7-21</strain>
    </source>
</reference>
<proteinExistence type="predicted"/>
<feature type="signal peptide" evidence="2">
    <location>
        <begin position="1"/>
        <end position="26"/>
    </location>
</feature>
<evidence type="ECO:0000256" key="1">
    <source>
        <dbReference type="SAM" id="MobiDB-lite"/>
    </source>
</evidence>
<feature type="compositionally biased region" description="Low complexity" evidence="1">
    <location>
        <begin position="106"/>
        <end position="134"/>
    </location>
</feature>
<dbReference type="Proteomes" id="UP000321805">
    <property type="component" value="Chromosome"/>
</dbReference>
<evidence type="ECO:0000313" key="3">
    <source>
        <dbReference type="EMBL" id="QEC46142.1"/>
    </source>
</evidence>
<feature type="chain" id="PRO_5023001361" evidence="2">
    <location>
        <begin position="27"/>
        <end position="134"/>
    </location>
</feature>
<dbReference type="AlphaFoldDB" id="A0A5B8TZJ1"/>
<protein>
    <submittedName>
        <fullName evidence="3">Uncharacterized protein</fullName>
    </submittedName>
</protein>
<evidence type="ECO:0000256" key="2">
    <source>
        <dbReference type="SAM" id="SignalP"/>
    </source>
</evidence>
<dbReference type="EMBL" id="CP042430">
    <property type="protein sequence ID" value="QEC46142.1"/>
    <property type="molecule type" value="Genomic_DNA"/>
</dbReference>
<organism evidence="3 4">
    <name type="scientific">Baekduia soli</name>
    <dbReference type="NCBI Taxonomy" id="496014"/>
    <lineage>
        <taxon>Bacteria</taxon>
        <taxon>Bacillati</taxon>
        <taxon>Actinomycetota</taxon>
        <taxon>Thermoleophilia</taxon>
        <taxon>Solirubrobacterales</taxon>
        <taxon>Baekduiaceae</taxon>
        <taxon>Baekduia</taxon>
    </lineage>
</organism>
<feature type="region of interest" description="Disordered" evidence="1">
    <location>
        <begin position="97"/>
        <end position="134"/>
    </location>
</feature>
<dbReference type="RefSeq" id="WP_146915024.1">
    <property type="nucleotide sequence ID" value="NZ_CP042430.1"/>
</dbReference>
<sequence length="134" mass="14152">MRTWRSFLTVTLAGPVLPSLVGTARAATLTLVPYGASYRHLGVANHESCADSDPPHVTFPAGTLHGGENHLAVRARDRGDRRSVDAQLEVALVDSDGDGYDVAVTPSPWAPGSAPRSPRRSPPTAVSRACGRSR</sequence>
<keyword evidence="2" id="KW-0732">Signal</keyword>
<keyword evidence="4" id="KW-1185">Reference proteome</keyword>
<accession>A0A5B8TZJ1</accession>
<dbReference type="KEGG" id="bsol:FSW04_00220"/>
<gene>
    <name evidence="3" type="ORF">FSW04_00220</name>
</gene>
<evidence type="ECO:0000313" key="4">
    <source>
        <dbReference type="Proteomes" id="UP000321805"/>
    </source>
</evidence>
<name>A0A5B8TZJ1_9ACTN</name>